<proteinExistence type="predicted"/>
<keyword evidence="2" id="KW-1185">Reference proteome</keyword>
<dbReference type="InterPro" id="IPR036691">
    <property type="entry name" value="Endo/exonu/phosph_ase_sf"/>
</dbReference>
<sequence>MTTSKMQSLSPIWSRRKGLNCSNKQKYIKIFFKKDKASLVAILETKIRKRNKDVPTEKRCYINFVYGEPKRAFMRRFIQYCTKHLGDFNSIICPCDRLRGTKLSVAKIEAFHKCIKECGLLELRRLGAKFTSTNKHVWSNMDRFFTNMSGTVCLIMSNLSVYLLDYQITHPFVYHFPDALS</sequence>
<organism evidence="1 2">
    <name type="scientific">Carnegiea gigantea</name>
    <dbReference type="NCBI Taxonomy" id="171969"/>
    <lineage>
        <taxon>Eukaryota</taxon>
        <taxon>Viridiplantae</taxon>
        <taxon>Streptophyta</taxon>
        <taxon>Embryophyta</taxon>
        <taxon>Tracheophyta</taxon>
        <taxon>Spermatophyta</taxon>
        <taxon>Magnoliopsida</taxon>
        <taxon>eudicotyledons</taxon>
        <taxon>Gunneridae</taxon>
        <taxon>Pentapetalae</taxon>
        <taxon>Caryophyllales</taxon>
        <taxon>Cactineae</taxon>
        <taxon>Cactaceae</taxon>
        <taxon>Cactoideae</taxon>
        <taxon>Echinocereeae</taxon>
        <taxon>Carnegiea</taxon>
    </lineage>
</organism>
<dbReference type="Proteomes" id="UP001153076">
    <property type="component" value="Unassembled WGS sequence"/>
</dbReference>
<gene>
    <name evidence="1" type="ORF">Cgig2_021441</name>
</gene>
<comment type="caution">
    <text evidence="1">The sequence shown here is derived from an EMBL/GenBank/DDBJ whole genome shotgun (WGS) entry which is preliminary data.</text>
</comment>
<evidence type="ECO:0000313" key="1">
    <source>
        <dbReference type="EMBL" id="KAJ8436404.1"/>
    </source>
</evidence>
<reference evidence="1" key="1">
    <citation type="submission" date="2022-04" db="EMBL/GenBank/DDBJ databases">
        <title>Carnegiea gigantea Genome sequencing and assembly v2.</title>
        <authorList>
            <person name="Copetti D."/>
            <person name="Sanderson M.J."/>
            <person name="Burquez A."/>
            <person name="Wojciechowski M.F."/>
        </authorList>
    </citation>
    <scope>NUCLEOTIDE SEQUENCE</scope>
    <source>
        <strain evidence="1">SGP5-SGP5p</strain>
        <tissue evidence="1">Aerial part</tissue>
    </source>
</reference>
<dbReference type="SUPFAM" id="SSF56219">
    <property type="entry name" value="DNase I-like"/>
    <property type="match status" value="1"/>
</dbReference>
<name>A0A9Q1K4M3_9CARY</name>
<dbReference type="EMBL" id="JAKOGI010000345">
    <property type="protein sequence ID" value="KAJ8436404.1"/>
    <property type="molecule type" value="Genomic_DNA"/>
</dbReference>
<accession>A0A9Q1K4M3</accession>
<protein>
    <submittedName>
        <fullName evidence="1">Uncharacterized protein</fullName>
    </submittedName>
</protein>
<dbReference type="AlphaFoldDB" id="A0A9Q1K4M3"/>
<evidence type="ECO:0000313" key="2">
    <source>
        <dbReference type="Proteomes" id="UP001153076"/>
    </source>
</evidence>